<protein>
    <submittedName>
        <fullName evidence="1">Transposase</fullName>
    </submittedName>
</protein>
<name>A0A1A9RMI8_EIKCO</name>
<organism evidence="1 2">
    <name type="scientific">Eikenella corrodens</name>
    <dbReference type="NCBI Taxonomy" id="539"/>
    <lineage>
        <taxon>Bacteria</taxon>
        <taxon>Pseudomonadati</taxon>
        <taxon>Pseudomonadota</taxon>
        <taxon>Betaproteobacteria</taxon>
        <taxon>Neisseriales</taxon>
        <taxon>Neisseriaceae</taxon>
        <taxon>Eikenella</taxon>
    </lineage>
</organism>
<dbReference type="SUPFAM" id="SSF52540">
    <property type="entry name" value="P-loop containing nucleoside triphosphate hydrolases"/>
    <property type="match status" value="1"/>
</dbReference>
<dbReference type="Gene3D" id="3.40.50.300">
    <property type="entry name" value="P-loop containing nucleotide triphosphate hydrolases"/>
    <property type="match status" value="1"/>
</dbReference>
<proteinExistence type="predicted"/>
<dbReference type="EMBL" id="LXSG01000021">
    <property type="protein sequence ID" value="OAM20879.1"/>
    <property type="molecule type" value="Genomic_DNA"/>
</dbReference>
<dbReference type="Pfam" id="PF05621">
    <property type="entry name" value="TniB"/>
    <property type="match status" value="1"/>
</dbReference>
<evidence type="ECO:0000313" key="1">
    <source>
        <dbReference type="EMBL" id="OAM20879.1"/>
    </source>
</evidence>
<dbReference type="CDD" id="cd00009">
    <property type="entry name" value="AAA"/>
    <property type="match status" value="1"/>
</dbReference>
<gene>
    <name evidence="1" type="ORF">A7P90_03435</name>
</gene>
<dbReference type="InterPro" id="IPR008868">
    <property type="entry name" value="TniB"/>
</dbReference>
<dbReference type="InterPro" id="IPR027417">
    <property type="entry name" value="P-loop_NTPase"/>
</dbReference>
<sequence length="294" mass="34152">MMERYPHINPKFRHCLSLSDEERITFIRESRWIGYSQAREILQLLEEMLNYPKKPRMPNILLVGESNNGKTTLIHHFYKKHGETYEDEDLNLVKPILIIESPAIASEKALYMAILNELMAVYRDTASVETLYTQTLHLMRTFGVKMLIIDEFHSMFSGTARKQRDMMNTLKRLCNELQIPIIGVGTENAVNILHTDKQFASRFEVWELPAWEFNEDFLRLMMSFESVLPLKEASNLASLDMARAIFYKSKGNLGNISRLLERCAVEAIRTKVEKIDLKAIEIQKNFMSTVRGLV</sequence>
<accession>A0A1A9RMI8</accession>
<dbReference type="AlphaFoldDB" id="A0A1A9RMI8"/>
<reference evidence="2" key="1">
    <citation type="submission" date="2016-05" db="EMBL/GenBank/DDBJ databases">
        <title>Draft genome of Corynebacterium afermentans subsp. afermentans LCDC 88199T.</title>
        <authorList>
            <person name="Bernier A.-M."/>
            <person name="Bernard K."/>
        </authorList>
    </citation>
    <scope>NUCLEOTIDE SEQUENCE [LARGE SCALE GENOMIC DNA]</scope>
    <source>
        <strain evidence="2">NML04-0072</strain>
    </source>
</reference>
<evidence type="ECO:0000313" key="2">
    <source>
        <dbReference type="Proteomes" id="UP000077589"/>
    </source>
</evidence>
<comment type="caution">
    <text evidence="1">The sequence shown here is derived from an EMBL/GenBank/DDBJ whole genome shotgun (WGS) entry which is preliminary data.</text>
</comment>
<dbReference type="Proteomes" id="UP000077589">
    <property type="component" value="Unassembled WGS sequence"/>
</dbReference>